<feature type="region of interest" description="Disordered" evidence="11">
    <location>
        <begin position="114"/>
        <end position="138"/>
    </location>
</feature>
<dbReference type="InterPro" id="IPR017927">
    <property type="entry name" value="FAD-bd_FR_type"/>
</dbReference>
<comment type="subcellular location">
    <subcellularLocation>
        <location evidence="1">Cell membrane</location>
        <topology evidence="1">Multi-pass membrane protein</topology>
    </subcellularLocation>
</comment>
<dbReference type="GO" id="GO:0015677">
    <property type="term" value="P:copper ion import"/>
    <property type="evidence" value="ECO:0007669"/>
    <property type="project" value="TreeGrafter"/>
</dbReference>
<evidence type="ECO:0000256" key="5">
    <source>
        <dbReference type="ARBA" id="ARBA00022692"/>
    </source>
</evidence>
<feature type="transmembrane region" description="Helical" evidence="12">
    <location>
        <begin position="504"/>
        <end position="525"/>
    </location>
</feature>
<dbReference type="GO" id="GO:0052851">
    <property type="term" value="F:ferric-chelate reductase (NADPH) activity"/>
    <property type="evidence" value="ECO:0007669"/>
    <property type="project" value="UniProtKB-EC"/>
</dbReference>
<dbReference type="GO" id="GO:0006826">
    <property type="term" value="P:iron ion transport"/>
    <property type="evidence" value="ECO:0007669"/>
    <property type="project" value="UniProtKB-ARBA"/>
</dbReference>
<evidence type="ECO:0000256" key="7">
    <source>
        <dbReference type="ARBA" id="ARBA00023065"/>
    </source>
</evidence>
<dbReference type="InterPro" id="IPR039261">
    <property type="entry name" value="FNR_nucleotide-bd"/>
</dbReference>
<dbReference type="EMBL" id="ML995478">
    <property type="protein sequence ID" value="KAF2145166.1"/>
    <property type="molecule type" value="Genomic_DNA"/>
</dbReference>
<dbReference type="PANTHER" id="PTHR32361:SF9">
    <property type="entry name" value="FERRIC REDUCTASE TRANSMEMBRANE COMPONENT 3-RELATED"/>
    <property type="match status" value="1"/>
</dbReference>
<feature type="transmembrane region" description="Helical" evidence="12">
    <location>
        <begin position="188"/>
        <end position="206"/>
    </location>
</feature>
<feature type="transmembrane region" description="Helical" evidence="12">
    <location>
        <begin position="353"/>
        <end position="373"/>
    </location>
</feature>
<evidence type="ECO:0000256" key="9">
    <source>
        <dbReference type="ARBA" id="ARBA00023180"/>
    </source>
</evidence>
<keyword evidence="5 12" id="KW-0812">Transmembrane</keyword>
<evidence type="ECO:0000256" key="12">
    <source>
        <dbReference type="SAM" id="Phobius"/>
    </source>
</evidence>
<dbReference type="SFLD" id="SFLDG01168">
    <property type="entry name" value="Ferric_reductase_subgroup_(FRE"/>
    <property type="match status" value="1"/>
</dbReference>
<feature type="transmembrane region" description="Helical" evidence="12">
    <location>
        <begin position="328"/>
        <end position="347"/>
    </location>
</feature>
<dbReference type="Pfam" id="PF08022">
    <property type="entry name" value="FAD_binding_8"/>
    <property type="match status" value="1"/>
</dbReference>
<dbReference type="InterPro" id="IPR013130">
    <property type="entry name" value="Fe3_Rdtase_TM_dom"/>
</dbReference>
<feature type="transmembrane region" description="Helical" evidence="12">
    <location>
        <begin position="295"/>
        <end position="316"/>
    </location>
</feature>
<accession>A0A6A6BM92</accession>
<keyword evidence="6 12" id="KW-1133">Transmembrane helix</keyword>
<dbReference type="CDD" id="cd06186">
    <property type="entry name" value="NOX_Duox_like_FAD_NADP"/>
    <property type="match status" value="1"/>
</dbReference>
<reference evidence="14" key="1">
    <citation type="journal article" date="2020" name="Stud. Mycol.">
        <title>101 Dothideomycetes genomes: a test case for predicting lifestyles and emergence of pathogens.</title>
        <authorList>
            <person name="Haridas S."/>
            <person name="Albert R."/>
            <person name="Binder M."/>
            <person name="Bloem J."/>
            <person name="Labutti K."/>
            <person name="Salamov A."/>
            <person name="Andreopoulos B."/>
            <person name="Baker S."/>
            <person name="Barry K."/>
            <person name="Bills G."/>
            <person name="Bluhm B."/>
            <person name="Cannon C."/>
            <person name="Castanera R."/>
            <person name="Culley D."/>
            <person name="Daum C."/>
            <person name="Ezra D."/>
            <person name="Gonzalez J."/>
            <person name="Henrissat B."/>
            <person name="Kuo A."/>
            <person name="Liang C."/>
            <person name="Lipzen A."/>
            <person name="Lutzoni F."/>
            <person name="Magnuson J."/>
            <person name="Mondo S."/>
            <person name="Nolan M."/>
            <person name="Ohm R."/>
            <person name="Pangilinan J."/>
            <person name="Park H.-J."/>
            <person name="Ramirez L."/>
            <person name="Alfaro M."/>
            <person name="Sun H."/>
            <person name="Tritt A."/>
            <person name="Yoshinaga Y."/>
            <person name="Zwiers L.-H."/>
            <person name="Turgeon B."/>
            <person name="Goodwin S."/>
            <person name="Spatafora J."/>
            <person name="Crous P."/>
            <person name="Grigoriev I."/>
        </authorList>
    </citation>
    <scope>NUCLEOTIDE SEQUENCE</scope>
    <source>
        <strain evidence="14">CBS 121167</strain>
    </source>
</reference>
<dbReference type="GO" id="GO:0006879">
    <property type="term" value="P:intracellular iron ion homeostasis"/>
    <property type="evidence" value="ECO:0007669"/>
    <property type="project" value="TreeGrafter"/>
</dbReference>
<evidence type="ECO:0000313" key="15">
    <source>
        <dbReference type="Proteomes" id="UP000799438"/>
    </source>
</evidence>
<dbReference type="EC" id="1.16.1.9" evidence="2"/>
<proteinExistence type="predicted"/>
<protein>
    <recommendedName>
        <fullName evidence="2">ferric-chelate reductase (NADPH)</fullName>
        <ecNumber evidence="2">1.16.1.9</ecNumber>
    </recommendedName>
</protein>
<evidence type="ECO:0000256" key="8">
    <source>
        <dbReference type="ARBA" id="ARBA00023136"/>
    </source>
</evidence>
<evidence type="ECO:0000313" key="14">
    <source>
        <dbReference type="EMBL" id="KAF2145166.1"/>
    </source>
</evidence>
<dbReference type="InterPro" id="IPR051410">
    <property type="entry name" value="Ferric/Cupric_Reductase"/>
</dbReference>
<dbReference type="Pfam" id="PF01794">
    <property type="entry name" value="Ferric_reduct"/>
    <property type="match status" value="1"/>
</dbReference>
<evidence type="ECO:0000256" key="1">
    <source>
        <dbReference type="ARBA" id="ARBA00004651"/>
    </source>
</evidence>
<dbReference type="OrthoDB" id="17725at2759"/>
<feature type="domain" description="FAD-binding FR-type" evidence="13">
    <location>
        <begin position="305"/>
        <end position="496"/>
    </location>
</feature>
<dbReference type="SUPFAM" id="SSF52343">
    <property type="entry name" value="Ferredoxin reductase-like, C-terminal NADP-linked domain"/>
    <property type="match status" value="1"/>
</dbReference>
<feature type="transmembrane region" description="Helical" evidence="12">
    <location>
        <begin position="264"/>
        <end position="283"/>
    </location>
</feature>
<dbReference type="InterPro" id="IPR017938">
    <property type="entry name" value="Riboflavin_synthase-like_b-brl"/>
</dbReference>
<dbReference type="SUPFAM" id="SSF63380">
    <property type="entry name" value="Riboflavin synthase domain-like"/>
    <property type="match status" value="1"/>
</dbReference>
<evidence type="ECO:0000256" key="3">
    <source>
        <dbReference type="ARBA" id="ARBA00022448"/>
    </source>
</evidence>
<dbReference type="GeneID" id="54297454"/>
<keyword evidence="8 12" id="KW-0472">Membrane</keyword>
<dbReference type="GO" id="GO:0005886">
    <property type="term" value="C:plasma membrane"/>
    <property type="evidence" value="ECO:0007669"/>
    <property type="project" value="UniProtKB-SubCell"/>
</dbReference>
<dbReference type="PANTHER" id="PTHR32361">
    <property type="entry name" value="FERRIC/CUPRIC REDUCTASE TRANSMEMBRANE COMPONENT"/>
    <property type="match status" value="1"/>
</dbReference>
<feature type="transmembrane region" description="Helical" evidence="12">
    <location>
        <begin position="212"/>
        <end position="236"/>
    </location>
</feature>
<evidence type="ECO:0000256" key="2">
    <source>
        <dbReference type="ARBA" id="ARBA00012668"/>
    </source>
</evidence>
<evidence type="ECO:0000256" key="10">
    <source>
        <dbReference type="ARBA" id="ARBA00048483"/>
    </source>
</evidence>
<name>A0A6A6BM92_9PEZI</name>
<dbReference type="Gene3D" id="3.40.50.80">
    <property type="entry name" value="Nucleotide-binding domain of ferredoxin-NADP reductase (FNR) module"/>
    <property type="match status" value="2"/>
</dbReference>
<dbReference type="SFLD" id="SFLDS00052">
    <property type="entry name" value="Ferric_Reductase_Domain"/>
    <property type="match status" value="1"/>
</dbReference>
<dbReference type="AlphaFoldDB" id="A0A6A6BM92"/>
<keyword evidence="7" id="KW-0406">Ion transport</keyword>
<dbReference type="RefSeq" id="XP_033400878.1">
    <property type="nucleotide sequence ID" value="XM_033539958.1"/>
</dbReference>
<evidence type="ECO:0000259" key="13">
    <source>
        <dbReference type="PROSITE" id="PS51384"/>
    </source>
</evidence>
<dbReference type="PROSITE" id="PS51384">
    <property type="entry name" value="FAD_FR"/>
    <property type="match status" value="1"/>
</dbReference>
<dbReference type="Proteomes" id="UP000799438">
    <property type="component" value="Unassembled WGS sequence"/>
</dbReference>
<evidence type="ECO:0000256" key="4">
    <source>
        <dbReference type="ARBA" id="ARBA00022475"/>
    </source>
</evidence>
<feature type="transmembrane region" description="Helical" evidence="12">
    <location>
        <begin position="65"/>
        <end position="86"/>
    </location>
</feature>
<keyword evidence="15" id="KW-1185">Reference proteome</keyword>
<gene>
    <name evidence="14" type="ORF">K452DRAFT_284551</name>
</gene>
<sequence length="648" mass="71262">MDGLSDSWLQPAIKHALRASGASSRAPLDDATTISISDEFGANPGKDPRFRKLVEGVLYSRSFLLTYNAVLLVILFGFALAQWSAVLRRAYQRRAAVTRAGKARVLAAIEDGGAASSSSSSTLEGTATPPDAPKTDDVVDERAPLLSGGQRGTKKQYLLVHDLYKIYAWLMYQPRPIPVINKTLPSNGATLVISAFIGLNVFYMFYRTPLSIPMLFVFADRAGILFVANLPVLYLFAAKNQPISWLTGYSYESLNIFHRRLGEVMCLLAFIHGCGMLGVWYTLLHPLGFTFARFVLSRVIFPGIGAFFTYELIYVTSLGSFRQRCYELFLCLHVVLQTAALVLLFLHHSRARIYVGIALGIFLIDRLLFRLLIKSTTLRADLRILKDGETVMLSDNWSIPAPTLLQRLLQHSPAQGWQPGAHVFVTVPALSRRHLVQAHPFTIASAAPSDTASTHAWLSLLIRARDGFTRDLVTHAQTASTARVRLDGPYGSARPLATLRPARLAVLVAGGSGIAVAFPLLWALLNPASADVEALRGGPAAVPRKVCLLWVVRSRAHLDCLPQERLDELREWGADILVPDPTEEKGRPDVSRVVREWVERYAAGDGGHDSTGVVVSGPDGMNRDVRNTCSRLVGEGRRVNVSVEKFGW</sequence>
<organism evidence="14 15">
    <name type="scientific">Aplosporella prunicola CBS 121167</name>
    <dbReference type="NCBI Taxonomy" id="1176127"/>
    <lineage>
        <taxon>Eukaryota</taxon>
        <taxon>Fungi</taxon>
        <taxon>Dikarya</taxon>
        <taxon>Ascomycota</taxon>
        <taxon>Pezizomycotina</taxon>
        <taxon>Dothideomycetes</taxon>
        <taxon>Dothideomycetes incertae sedis</taxon>
        <taxon>Botryosphaeriales</taxon>
        <taxon>Aplosporellaceae</taxon>
        <taxon>Aplosporella</taxon>
    </lineage>
</organism>
<keyword evidence="4" id="KW-1003">Cell membrane</keyword>
<keyword evidence="9" id="KW-0325">Glycoprotein</keyword>
<dbReference type="InterPro" id="IPR013112">
    <property type="entry name" value="FAD-bd_8"/>
</dbReference>
<comment type="catalytic activity">
    <reaction evidence="10">
        <text>2 a Fe(II)-siderophore + NADP(+) + H(+) = 2 a Fe(III)-siderophore + NADPH</text>
        <dbReference type="Rhea" id="RHEA:28795"/>
        <dbReference type="Rhea" id="RHEA-COMP:11342"/>
        <dbReference type="Rhea" id="RHEA-COMP:11344"/>
        <dbReference type="ChEBI" id="CHEBI:15378"/>
        <dbReference type="ChEBI" id="CHEBI:29033"/>
        <dbReference type="ChEBI" id="CHEBI:29034"/>
        <dbReference type="ChEBI" id="CHEBI:57783"/>
        <dbReference type="ChEBI" id="CHEBI:58349"/>
        <dbReference type="EC" id="1.16.1.9"/>
    </reaction>
</comment>
<evidence type="ECO:0000256" key="11">
    <source>
        <dbReference type="SAM" id="MobiDB-lite"/>
    </source>
</evidence>
<evidence type="ECO:0000256" key="6">
    <source>
        <dbReference type="ARBA" id="ARBA00022989"/>
    </source>
</evidence>
<keyword evidence="3" id="KW-0813">Transport</keyword>